<dbReference type="Pfam" id="PF20174">
    <property type="entry name" value="DUF6540"/>
    <property type="match status" value="1"/>
</dbReference>
<reference evidence="2" key="1">
    <citation type="journal article" date="2023" name="Mol. Phylogenet. Evol.">
        <title>Genome-scale phylogeny and comparative genomics of the fungal order Sordariales.</title>
        <authorList>
            <person name="Hensen N."/>
            <person name="Bonometti L."/>
            <person name="Westerberg I."/>
            <person name="Brannstrom I.O."/>
            <person name="Guillou S."/>
            <person name="Cros-Aarteil S."/>
            <person name="Calhoun S."/>
            <person name="Haridas S."/>
            <person name="Kuo A."/>
            <person name="Mondo S."/>
            <person name="Pangilinan J."/>
            <person name="Riley R."/>
            <person name="LaButti K."/>
            <person name="Andreopoulos B."/>
            <person name="Lipzen A."/>
            <person name="Chen C."/>
            <person name="Yan M."/>
            <person name="Daum C."/>
            <person name="Ng V."/>
            <person name="Clum A."/>
            <person name="Steindorff A."/>
            <person name="Ohm R.A."/>
            <person name="Martin F."/>
            <person name="Silar P."/>
            <person name="Natvig D.O."/>
            <person name="Lalanne C."/>
            <person name="Gautier V."/>
            <person name="Ament-Velasquez S.L."/>
            <person name="Kruys A."/>
            <person name="Hutchinson M.I."/>
            <person name="Powell A.J."/>
            <person name="Barry K."/>
            <person name="Miller A.N."/>
            <person name="Grigoriev I.V."/>
            <person name="Debuchy R."/>
            <person name="Gladieux P."/>
            <person name="Hiltunen Thoren M."/>
            <person name="Johannesson H."/>
        </authorList>
    </citation>
    <scope>NUCLEOTIDE SEQUENCE [LARGE SCALE GENOMIC DNA]</scope>
    <source>
        <strain evidence="2">CBS 340.73</strain>
    </source>
</reference>
<dbReference type="AlphaFoldDB" id="A0AAN6NAV8"/>
<comment type="caution">
    <text evidence="1">The sequence shown here is derived from an EMBL/GenBank/DDBJ whole genome shotgun (WGS) entry which is preliminary data.</text>
</comment>
<evidence type="ECO:0000313" key="2">
    <source>
        <dbReference type="Proteomes" id="UP001303473"/>
    </source>
</evidence>
<dbReference type="Proteomes" id="UP001303473">
    <property type="component" value="Unassembled WGS sequence"/>
</dbReference>
<gene>
    <name evidence="1" type="ORF">QBC46DRAFT_288348</name>
</gene>
<dbReference type="EMBL" id="MU853796">
    <property type="protein sequence ID" value="KAK3940422.1"/>
    <property type="molecule type" value="Genomic_DNA"/>
</dbReference>
<name>A0AAN6NAV8_9PEZI</name>
<accession>A0AAN6NAV8</accession>
<protein>
    <submittedName>
        <fullName evidence="1">Uncharacterized protein</fullName>
    </submittedName>
</protein>
<dbReference type="InterPro" id="IPR046670">
    <property type="entry name" value="DUF6540"/>
</dbReference>
<keyword evidence="2" id="KW-1185">Reference proteome</keyword>
<evidence type="ECO:0000313" key="1">
    <source>
        <dbReference type="EMBL" id="KAK3940422.1"/>
    </source>
</evidence>
<sequence length="141" mass="16270">MAKHSLYLVTYDRGTYHTGKVKPYHWSYFIQINLSGGKNAGIEHQLRGMPGNFYYPGPEDVDLSTIDPSAFKQQLEIGEVEDAKLDRTHQILKEIQIDPVESSGWNCQNWSLEGFGKLQEEGFTYDWLTKEAVKNWLKEVE</sequence>
<organism evidence="1 2">
    <name type="scientific">Diplogelasinospora grovesii</name>
    <dbReference type="NCBI Taxonomy" id="303347"/>
    <lineage>
        <taxon>Eukaryota</taxon>
        <taxon>Fungi</taxon>
        <taxon>Dikarya</taxon>
        <taxon>Ascomycota</taxon>
        <taxon>Pezizomycotina</taxon>
        <taxon>Sordariomycetes</taxon>
        <taxon>Sordariomycetidae</taxon>
        <taxon>Sordariales</taxon>
        <taxon>Diplogelasinosporaceae</taxon>
        <taxon>Diplogelasinospora</taxon>
    </lineage>
</organism>
<proteinExistence type="predicted"/>